<dbReference type="Gene3D" id="3.30.70.660">
    <property type="entry name" value="Pseudouridine synthase I, catalytic domain, C-terminal subdomain"/>
    <property type="match status" value="1"/>
</dbReference>
<evidence type="ECO:0000259" key="8">
    <source>
        <dbReference type="Pfam" id="PF01416"/>
    </source>
</evidence>
<dbReference type="EMBL" id="FNQF01000004">
    <property type="protein sequence ID" value="SEA23329.1"/>
    <property type="molecule type" value="Genomic_DNA"/>
</dbReference>
<comment type="caution">
    <text evidence="4">Lacks conserved residue(s) required for the propagation of feature annotation.</text>
</comment>
<dbReference type="Proteomes" id="UP000198820">
    <property type="component" value="Unassembled WGS sequence"/>
</dbReference>
<accession>A0A1H3ZHU8</accession>
<evidence type="ECO:0000313" key="10">
    <source>
        <dbReference type="Proteomes" id="UP000198820"/>
    </source>
</evidence>
<comment type="subunit">
    <text evidence="4">Homodimer.</text>
</comment>
<evidence type="ECO:0000256" key="5">
    <source>
        <dbReference type="PIRSR" id="PIRSR001430-1"/>
    </source>
</evidence>
<feature type="active site" description="Nucleophile" evidence="4 5">
    <location>
        <position position="57"/>
    </location>
</feature>
<dbReference type="Pfam" id="PF01416">
    <property type="entry name" value="PseudoU_synth_1"/>
    <property type="match status" value="1"/>
</dbReference>
<dbReference type="PIRSF" id="PIRSF001430">
    <property type="entry name" value="tRNA_psdUrid_synth"/>
    <property type="match status" value="1"/>
</dbReference>
<keyword evidence="10" id="KW-1185">Reference proteome</keyword>
<dbReference type="AlphaFoldDB" id="A0A1H3ZHU8"/>
<dbReference type="Gene3D" id="3.30.70.580">
    <property type="entry name" value="Pseudouridine synthase I, catalytic domain, N-terminal subdomain"/>
    <property type="match status" value="1"/>
</dbReference>
<sequence>MKRKRFYYIIKLQYLGFRYHGWQKQPDVITVEKMLDKTLNYVLEGQKFKVMAAGRTDAKVSVNQTFIELFMYDEALDLEAFLPYLNENLPQDIRALQIQETDAKFNIIQHAKLKEYHYYFCYGQKMHPFAAPFMLNVRENLDLELMQIAAKYFEGEHDFYSFTFRPTPTTNFDGHILSCEILENDVIQANFFPEKSYYLKVIGKGFKRQQIRLMMGALLDLGQHKICLEEFIKYIDGKNRIKLTHVAPASGLILHKVDLD</sequence>
<organism evidence="9 10">
    <name type="scientific">Psychroflexus halocasei</name>
    <dbReference type="NCBI Taxonomy" id="908615"/>
    <lineage>
        <taxon>Bacteria</taxon>
        <taxon>Pseudomonadati</taxon>
        <taxon>Bacteroidota</taxon>
        <taxon>Flavobacteriia</taxon>
        <taxon>Flavobacteriales</taxon>
        <taxon>Flavobacteriaceae</taxon>
        <taxon>Psychroflexus</taxon>
    </lineage>
</organism>
<proteinExistence type="inferred from homology"/>
<dbReference type="RefSeq" id="WP_093241464.1">
    <property type="nucleotide sequence ID" value="NZ_FNQF01000004.1"/>
</dbReference>
<evidence type="ECO:0000256" key="7">
    <source>
        <dbReference type="RuleBase" id="RU003792"/>
    </source>
</evidence>
<comment type="catalytic activity">
    <reaction evidence="4 7">
        <text>uridine(38/39/40) in tRNA = pseudouridine(38/39/40) in tRNA</text>
        <dbReference type="Rhea" id="RHEA:22376"/>
        <dbReference type="Rhea" id="RHEA-COMP:10085"/>
        <dbReference type="Rhea" id="RHEA-COMP:10087"/>
        <dbReference type="ChEBI" id="CHEBI:65314"/>
        <dbReference type="ChEBI" id="CHEBI:65315"/>
        <dbReference type="EC" id="5.4.99.12"/>
    </reaction>
</comment>
<comment type="similarity">
    <text evidence="1 4 7">Belongs to the tRNA pseudouridine synthase TruA family.</text>
</comment>
<evidence type="ECO:0000256" key="6">
    <source>
        <dbReference type="PIRSR" id="PIRSR001430-2"/>
    </source>
</evidence>
<dbReference type="InterPro" id="IPR020095">
    <property type="entry name" value="PsdUridine_synth_TruA_C"/>
</dbReference>
<feature type="domain" description="Pseudouridine synthase I TruA alpha/beta" evidence="8">
    <location>
        <begin position="149"/>
        <end position="258"/>
    </location>
</feature>
<dbReference type="HAMAP" id="MF_00171">
    <property type="entry name" value="TruA"/>
    <property type="match status" value="1"/>
</dbReference>
<dbReference type="GO" id="GO:0003723">
    <property type="term" value="F:RNA binding"/>
    <property type="evidence" value="ECO:0007669"/>
    <property type="project" value="InterPro"/>
</dbReference>
<comment type="function">
    <text evidence="4">Formation of pseudouridine at positions 38, 39 and 40 in the anticodon stem and loop of transfer RNAs.</text>
</comment>
<gene>
    <name evidence="4" type="primary">truA</name>
    <name evidence="9" type="ORF">SAMN05421540_10486</name>
</gene>
<evidence type="ECO:0000256" key="4">
    <source>
        <dbReference type="HAMAP-Rule" id="MF_00171"/>
    </source>
</evidence>
<dbReference type="GO" id="GO:0031119">
    <property type="term" value="P:tRNA pseudouridine synthesis"/>
    <property type="evidence" value="ECO:0007669"/>
    <property type="project" value="UniProtKB-UniRule"/>
</dbReference>
<reference evidence="9 10" key="1">
    <citation type="submission" date="2016-10" db="EMBL/GenBank/DDBJ databases">
        <authorList>
            <person name="de Groot N.N."/>
        </authorList>
    </citation>
    <scope>NUCLEOTIDE SEQUENCE [LARGE SCALE GENOMIC DNA]</scope>
    <source>
        <strain evidence="9 10">DSM 23581</strain>
    </source>
</reference>
<dbReference type="EC" id="5.4.99.12" evidence="4"/>
<dbReference type="GO" id="GO:0160147">
    <property type="term" value="F:tRNA pseudouridine(38-40) synthase activity"/>
    <property type="evidence" value="ECO:0007669"/>
    <property type="project" value="UniProtKB-EC"/>
</dbReference>
<dbReference type="InterPro" id="IPR020097">
    <property type="entry name" value="PsdUridine_synth_TruA_a/b_dom"/>
</dbReference>
<evidence type="ECO:0000313" key="9">
    <source>
        <dbReference type="EMBL" id="SEA23329.1"/>
    </source>
</evidence>
<dbReference type="InterPro" id="IPR020094">
    <property type="entry name" value="TruA/RsuA/RluB/E/F_N"/>
</dbReference>
<feature type="binding site" evidence="4 6">
    <location>
        <position position="116"/>
    </location>
    <ligand>
        <name>substrate</name>
    </ligand>
</feature>
<dbReference type="NCBIfam" id="TIGR00071">
    <property type="entry name" value="hisT_truA"/>
    <property type="match status" value="1"/>
</dbReference>
<dbReference type="PANTHER" id="PTHR11142:SF0">
    <property type="entry name" value="TRNA PSEUDOURIDINE SYNTHASE-LIKE 1"/>
    <property type="match status" value="1"/>
</dbReference>
<dbReference type="InterPro" id="IPR020103">
    <property type="entry name" value="PsdUridine_synth_cat_dom_sf"/>
</dbReference>
<evidence type="ECO:0000256" key="2">
    <source>
        <dbReference type="ARBA" id="ARBA00022694"/>
    </source>
</evidence>
<keyword evidence="3 4" id="KW-0413">Isomerase</keyword>
<name>A0A1H3ZHU8_9FLAO</name>
<protein>
    <recommendedName>
        <fullName evidence="4">tRNA pseudouridine synthase A</fullName>
        <ecNumber evidence="4">5.4.99.12</ecNumber>
    </recommendedName>
    <alternativeName>
        <fullName evidence="4">tRNA pseudouridine(38-40) synthase</fullName>
    </alternativeName>
    <alternativeName>
        <fullName evidence="4">tRNA pseudouridylate synthase I</fullName>
    </alternativeName>
    <alternativeName>
        <fullName evidence="4">tRNA-uridine isomerase I</fullName>
    </alternativeName>
</protein>
<dbReference type="SUPFAM" id="SSF55120">
    <property type="entry name" value="Pseudouridine synthase"/>
    <property type="match status" value="1"/>
</dbReference>
<dbReference type="InterPro" id="IPR001406">
    <property type="entry name" value="PsdUridine_synth_TruA"/>
</dbReference>
<dbReference type="STRING" id="908615.SAMN05421540_10486"/>
<evidence type="ECO:0000256" key="1">
    <source>
        <dbReference type="ARBA" id="ARBA00009375"/>
    </source>
</evidence>
<keyword evidence="2 4" id="KW-0819">tRNA processing</keyword>
<evidence type="ECO:0000256" key="3">
    <source>
        <dbReference type="ARBA" id="ARBA00023235"/>
    </source>
</evidence>
<dbReference type="PANTHER" id="PTHR11142">
    <property type="entry name" value="PSEUDOURIDYLATE SYNTHASE"/>
    <property type="match status" value="1"/>
</dbReference>